<feature type="region of interest" description="Disordered" evidence="1">
    <location>
        <begin position="1"/>
        <end position="41"/>
    </location>
</feature>
<dbReference type="EMBL" id="CACSLK010030875">
    <property type="protein sequence ID" value="CAA0838242.1"/>
    <property type="molecule type" value="Genomic_DNA"/>
</dbReference>
<organism evidence="3 4">
    <name type="scientific">Striga hermonthica</name>
    <name type="common">Purple witchweed</name>
    <name type="synonym">Buchnera hermonthica</name>
    <dbReference type="NCBI Taxonomy" id="68872"/>
    <lineage>
        <taxon>Eukaryota</taxon>
        <taxon>Viridiplantae</taxon>
        <taxon>Streptophyta</taxon>
        <taxon>Embryophyta</taxon>
        <taxon>Tracheophyta</taxon>
        <taxon>Spermatophyta</taxon>
        <taxon>Magnoliopsida</taxon>
        <taxon>eudicotyledons</taxon>
        <taxon>Gunneridae</taxon>
        <taxon>Pentapetalae</taxon>
        <taxon>asterids</taxon>
        <taxon>lamiids</taxon>
        <taxon>Lamiales</taxon>
        <taxon>Orobanchaceae</taxon>
        <taxon>Buchnereae</taxon>
        <taxon>Striga</taxon>
    </lineage>
</organism>
<evidence type="ECO:0000313" key="4">
    <source>
        <dbReference type="Proteomes" id="UP001153555"/>
    </source>
</evidence>
<proteinExistence type="predicted"/>
<evidence type="ECO:0000256" key="1">
    <source>
        <dbReference type="SAM" id="MobiDB-lite"/>
    </source>
</evidence>
<feature type="region of interest" description="Disordered" evidence="1">
    <location>
        <begin position="75"/>
        <end position="102"/>
    </location>
</feature>
<dbReference type="AlphaFoldDB" id="A0A9N7RNU6"/>
<dbReference type="InterPro" id="IPR024593">
    <property type="entry name" value="DUF3444"/>
</dbReference>
<feature type="domain" description="DUF3444" evidence="2">
    <location>
        <begin position="194"/>
        <end position="390"/>
    </location>
</feature>
<sequence length="417" mass="47708">MNIERKHSESGKVEKFGNGETSKEGKDDSRTRRAMGRVGYGVEKESLSDELEIVESEEDNMTLSQMKVLAKRMKRGVEENLTVKEKAAESEKGEENNEETNEKTLKVYTRRVRKDRDAVIIDTGTSEKDDLEVLLEGENMRQNETETGGKREKRERRRVSKYANHKPKNVGNLKNQADLEIERLMARKNGNLEIMPVEDSDFHDFDRDRKGRSFQKGQVWAVYDDDDGMPRHYALIEKIISGNPFEVNLSWLLFQTKGNENINRRKTRLHVSCGSFEVSRRVSVKYLKLFSHAVNCERAAREVYRIYPSKGSVWALYGNNDGRDNRCYNIVICLSGYSELYGLSVGYLEKVPGFRTVFKRKEIGANGVVNLGKNDVKLFSHQIPAKKLSESIFSFYEAVASFEISTIATALPFLLSP</sequence>
<dbReference type="Proteomes" id="UP001153555">
    <property type="component" value="Unassembled WGS sequence"/>
</dbReference>
<name>A0A9N7RNU6_STRHE</name>
<dbReference type="PANTHER" id="PTHR45089">
    <property type="entry name" value="DNAJ HEAT SHOCK AMINO-TERMINAL DOMAIN PROTEIN-RELATED"/>
    <property type="match status" value="1"/>
</dbReference>
<gene>
    <name evidence="3" type="ORF">SHERM_04850</name>
</gene>
<reference evidence="3" key="1">
    <citation type="submission" date="2019-12" db="EMBL/GenBank/DDBJ databases">
        <authorList>
            <person name="Scholes J."/>
        </authorList>
    </citation>
    <scope>NUCLEOTIDE SEQUENCE</scope>
</reference>
<dbReference type="Pfam" id="PF11926">
    <property type="entry name" value="DUF3444"/>
    <property type="match status" value="1"/>
</dbReference>
<protein>
    <submittedName>
        <fullName evidence="3">DNAJ heat shock N-terminal domain-containing protein</fullName>
    </submittedName>
</protein>
<dbReference type="PANTHER" id="PTHR45089:SF59">
    <property type="entry name" value="DNAJ HEAT SHOCK N-TERMINAL DOMAIN-CONTAINING PROTEIN"/>
    <property type="match status" value="1"/>
</dbReference>
<feature type="compositionally biased region" description="Basic and acidic residues" evidence="1">
    <location>
        <begin position="1"/>
        <end position="31"/>
    </location>
</feature>
<evidence type="ECO:0000313" key="3">
    <source>
        <dbReference type="EMBL" id="CAA0838242.1"/>
    </source>
</evidence>
<accession>A0A9N7RNU6</accession>
<keyword evidence="3" id="KW-0346">Stress response</keyword>
<comment type="caution">
    <text evidence="3">The sequence shown here is derived from an EMBL/GenBank/DDBJ whole genome shotgun (WGS) entry which is preliminary data.</text>
</comment>
<keyword evidence="4" id="KW-1185">Reference proteome</keyword>
<evidence type="ECO:0000259" key="2">
    <source>
        <dbReference type="Pfam" id="PF11926"/>
    </source>
</evidence>
<dbReference type="OrthoDB" id="66964at2759"/>